<protein>
    <submittedName>
        <fullName evidence="4">Prothymosin alpha-like</fullName>
    </submittedName>
</protein>
<reference evidence="4" key="1">
    <citation type="submission" date="2017-02" db="UniProtKB">
        <authorList>
            <consortium name="WormBaseParasite"/>
        </authorList>
    </citation>
    <scope>IDENTIFICATION</scope>
</reference>
<feature type="compositionally biased region" description="Acidic residues" evidence="1">
    <location>
        <begin position="136"/>
        <end position="148"/>
    </location>
</feature>
<gene>
    <name evidence="2" type="ORF">TASK_LOCUS626</name>
</gene>
<dbReference type="WBParaSite" id="TASK_0000062501-mRNA-1">
    <property type="protein sequence ID" value="TASK_0000062501-mRNA-1"/>
    <property type="gene ID" value="TASK_0000062501"/>
</dbReference>
<dbReference type="AlphaFoldDB" id="A0A0R3VTP5"/>
<dbReference type="OrthoDB" id="6319925at2759"/>
<accession>A0A0R3VTP5</accession>
<evidence type="ECO:0000256" key="1">
    <source>
        <dbReference type="SAM" id="MobiDB-lite"/>
    </source>
</evidence>
<dbReference type="EMBL" id="UYRS01000089">
    <property type="protein sequence ID" value="VDK21389.1"/>
    <property type="molecule type" value="Genomic_DNA"/>
</dbReference>
<organism evidence="4">
    <name type="scientific">Taenia asiatica</name>
    <name type="common">Asian tapeworm</name>
    <dbReference type="NCBI Taxonomy" id="60517"/>
    <lineage>
        <taxon>Eukaryota</taxon>
        <taxon>Metazoa</taxon>
        <taxon>Spiralia</taxon>
        <taxon>Lophotrochozoa</taxon>
        <taxon>Platyhelminthes</taxon>
        <taxon>Cestoda</taxon>
        <taxon>Eucestoda</taxon>
        <taxon>Cyclophyllidea</taxon>
        <taxon>Taeniidae</taxon>
        <taxon>Taenia</taxon>
    </lineage>
</organism>
<sequence>MEKEMKEGREDEHSNRKGDGKEKSCKRKREDFLEIISKIAKQIYEQIAEFFEKWISNPTEEEQPNDRGDGEKLSVFCGGKIKTQGNEDEEETREGEKDKLPGEKEEKVAKPSEGEEKPNEMGGSKRPDVKEGKPDEGEDDGRMDDDGEEKSGGGGNDEQEEDDEGGNDEQPKDEGEEEADDGENEGQPDDGEG</sequence>
<evidence type="ECO:0000313" key="2">
    <source>
        <dbReference type="EMBL" id="VDK21389.1"/>
    </source>
</evidence>
<dbReference type="Proteomes" id="UP000282613">
    <property type="component" value="Unassembled WGS sequence"/>
</dbReference>
<dbReference type="STRING" id="60517.A0A0R3VTP5"/>
<feature type="compositionally biased region" description="Acidic residues" evidence="1">
    <location>
        <begin position="174"/>
        <end position="193"/>
    </location>
</feature>
<reference evidence="2 3" key="2">
    <citation type="submission" date="2018-11" db="EMBL/GenBank/DDBJ databases">
        <authorList>
            <consortium name="Pathogen Informatics"/>
        </authorList>
    </citation>
    <scope>NUCLEOTIDE SEQUENCE [LARGE SCALE GENOMIC DNA]</scope>
</reference>
<feature type="region of interest" description="Disordered" evidence="1">
    <location>
        <begin position="1"/>
        <end position="28"/>
    </location>
</feature>
<evidence type="ECO:0000313" key="3">
    <source>
        <dbReference type="Proteomes" id="UP000282613"/>
    </source>
</evidence>
<proteinExistence type="predicted"/>
<feature type="compositionally biased region" description="Acidic residues" evidence="1">
    <location>
        <begin position="157"/>
        <end position="167"/>
    </location>
</feature>
<feature type="region of interest" description="Disordered" evidence="1">
    <location>
        <begin position="56"/>
        <end position="193"/>
    </location>
</feature>
<name>A0A0R3VTP5_TAEAS</name>
<feature type="compositionally biased region" description="Basic and acidic residues" evidence="1">
    <location>
        <begin position="94"/>
        <end position="135"/>
    </location>
</feature>
<evidence type="ECO:0000313" key="4">
    <source>
        <dbReference type="WBParaSite" id="TASK_0000062501-mRNA-1"/>
    </source>
</evidence>
<keyword evidence="3" id="KW-1185">Reference proteome</keyword>